<feature type="coiled-coil region" evidence="1">
    <location>
        <begin position="436"/>
        <end position="481"/>
    </location>
</feature>
<evidence type="ECO:0000313" key="4">
    <source>
        <dbReference type="Proteomes" id="UP001190700"/>
    </source>
</evidence>
<proteinExistence type="predicted"/>
<feature type="compositionally biased region" description="Basic and acidic residues" evidence="2">
    <location>
        <begin position="38"/>
        <end position="54"/>
    </location>
</feature>
<dbReference type="Proteomes" id="UP001190700">
    <property type="component" value="Unassembled WGS sequence"/>
</dbReference>
<protein>
    <submittedName>
        <fullName evidence="3">Uncharacterized protein</fullName>
    </submittedName>
</protein>
<reference evidence="3 4" key="1">
    <citation type="journal article" date="2015" name="Genome Biol. Evol.">
        <title>Comparative Genomics of a Bacterivorous Green Alga Reveals Evolutionary Causalities and Consequences of Phago-Mixotrophic Mode of Nutrition.</title>
        <authorList>
            <person name="Burns J.A."/>
            <person name="Paasch A."/>
            <person name="Narechania A."/>
            <person name="Kim E."/>
        </authorList>
    </citation>
    <scope>NUCLEOTIDE SEQUENCE [LARGE SCALE GENOMIC DNA]</scope>
    <source>
        <strain evidence="3 4">PLY_AMNH</strain>
    </source>
</reference>
<sequence length="617" mass="67196">SILRSETELLETAATSLGIGAALDSPVPDESPLLGGVWRRDRAERARDARKDPSKGSLAARVSEADAPESPSAAPLLPVDASTRSPILGRLLDFPPSTPRSRPKPRKAQPKPSTPRLPPEMDLQARQQAALRTLTMSKETREQGTSPIPQLRQAEEPAERLIKLTPHLTPESRTPKPELTPMEVFPAPSPALDLRSVEVFKAELDTVRRQVVGMGVELEAARAEAAQARRAEKTALAAVAGAPAEAWAMASQVEGARREAAEARQAEAGAWQKEARAQLAAEARARELTHEMEALRGALEEARHGEAMAQEEVKALYDVHRGLEVTRAELENTQMAEAHLREEVESLQGCREELERVRVVAANRESAAQAGSDVVRELADELNKARVEVAEVRAEEVTTRAAAEAARVEVGQAWAEAETAKVHTVKEAKQVVAEAVMRAEAQVKEAARGKRAAEKAAAAAREEVAQVAGAARAEVQEARAEQRVSLQASEAAQATLASEFQSARAQTAKLRAELEGEAHAERLRMEAELERAKANAEHWKTEIETEIVREGHHVETELARVRAEHGLAQEAVTIQLLHVQDRANSLLVELEGSRVQLVLREEELSESQRERVSQAAQ</sequence>
<keyword evidence="4" id="KW-1185">Reference proteome</keyword>
<keyword evidence="1" id="KW-0175">Coiled coil</keyword>
<evidence type="ECO:0000256" key="1">
    <source>
        <dbReference type="SAM" id="Coils"/>
    </source>
</evidence>
<evidence type="ECO:0000256" key="2">
    <source>
        <dbReference type="SAM" id="MobiDB-lite"/>
    </source>
</evidence>
<organism evidence="3 4">
    <name type="scientific">Cymbomonas tetramitiformis</name>
    <dbReference type="NCBI Taxonomy" id="36881"/>
    <lineage>
        <taxon>Eukaryota</taxon>
        <taxon>Viridiplantae</taxon>
        <taxon>Chlorophyta</taxon>
        <taxon>Pyramimonadophyceae</taxon>
        <taxon>Pyramimonadales</taxon>
        <taxon>Pyramimonadaceae</taxon>
        <taxon>Cymbomonas</taxon>
    </lineage>
</organism>
<evidence type="ECO:0000313" key="3">
    <source>
        <dbReference type="EMBL" id="KAK3254679.1"/>
    </source>
</evidence>
<feature type="coiled-coil region" evidence="1">
    <location>
        <begin position="285"/>
        <end position="395"/>
    </location>
</feature>
<gene>
    <name evidence="3" type="ORF">CYMTET_36114</name>
</gene>
<feature type="compositionally biased region" description="Low complexity" evidence="2">
    <location>
        <begin position="68"/>
        <end position="78"/>
    </location>
</feature>
<feature type="non-terminal residue" evidence="3">
    <location>
        <position position="617"/>
    </location>
</feature>
<accession>A0AAE0F7M7</accession>
<name>A0AAE0F7M7_9CHLO</name>
<dbReference type="EMBL" id="LGRX02023282">
    <property type="protein sequence ID" value="KAK3254679.1"/>
    <property type="molecule type" value="Genomic_DNA"/>
</dbReference>
<feature type="non-terminal residue" evidence="3">
    <location>
        <position position="1"/>
    </location>
</feature>
<comment type="caution">
    <text evidence="3">The sequence shown here is derived from an EMBL/GenBank/DDBJ whole genome shotgun (WGS) entry which is preliminary data.</text>
</comment>
<dbReference type="AlphaFoldDB" id="A0AAE0F7M7"/>
<feature type="region of interest" description="Disordered" evidence="2">
    <location>
        <begin position="21"/>
        <end position="125"/>
    </location>
</feature>